<feature type="domain" description="Lon-like helical" evidence="1">
    <location>
        <begin position="61"/>
        <end position="91"/>
    </location>
</feature>
<dbReference type="InterPro" id="IPR046844">
    <property type="entry name" value="Lon-like_helical"/>
</dbReference>
<feature type="non-terminal residue" evidence="2">
    <location>
        <position position="100"/>
    </location>
</feature>
<dbReference type="InterPro" id="IPR027417">
    <property type="entry name" value="P-loop_NTPase"/>
</dbReference>
<evidence type="ECO:0000313" key="2">
    <source>
        <dbReference type="EMBL" id="SVD64403.1"/>
    </source>
</evidence>
<protein>
    <recommendedName>
        <fullName evidence="1">Lon-like helical domain-containing protein</fullName>
    </recommendedName>
</protein>
<dbReference type="Pfam" id="PF20437">
    <property type="entry name" value="LonC_helical"/>
    <property type="match status" value="1"/>
</dbReference>
<organism evidence="2">
    <name type="scientific">marine metagenome</name>
    <dbReference type="NCBI Taxonomy" id="408172"/>
    <lineage>
        <taxon>unclassified sequences</taxon>
        <taxon>metagenomes</taxon>
        <taxon>ecological metagenomes</taxon>
    </lineage>
</organism>
<sequence>MDTSIPGLFGQERALEALEMGLAVEAPGYNVFLCGIRGTERARTVVQLLDRLRLQCEVPSDHVFVHNFTDPLKPRPLALPDGDGALLADAMGRWVRALQR</sequence>
<accession>A0A382X0B1</accession>
<reference evidence="2" key="1">
    <citation type="submission" date="2018-05" db="EMBL/GenBank/DDBJ databases">
        <authorList>
            <person name="Lanie J.A."/>
            <person name="Ng W.-L."/>
            <person name="Kazmierczak K.M."/>
            <person name="Andrzejewski T.M."/>
            <person name="Davidsen T.M."/>
            <person name="Wayne K.J."/>
            <person name="Tettelin H."/>
            <person name="Glass J.I."/>
            <person name="Rusch D."/>
            <person name="Podicherti R."/>
            <person name="Tsui H.-C.T."/>
            <person name="Winkler M.E."/>
        </authorList>
    </citation>
    <scope>NUCLEOTIDE SEQUENCE</scope>
</reference>
<dbReference type="Gene3D" id="3.40.50.300">
    <property type="entry name" value="P-loop containing nucleotide triphosphate hydrolases"/>
    <property type="match status" value="1"/>
</dbReference>
<dbReference type="EMBL" id="UINC01163866">
    <property type="protein sequence ID" value="SVD64403.1"/>
    <property type="molecule type" value="Genomic_DNA"/>
</dbReference>
<gene>
    <name evidence="2" type="ORF">METZ01_LOCUS417257</name>
</gene>
<dbReference type="AlphaFoldDB" id="A0A382X0B1"/>
<proteinExistence type="predicted"/>
<name>A0A382X0B1_9ZZZZ</name>
<evidence type="ECO:0000259" key="1">
    <source>
        <dbReference type="Pfam" id="PF20437"/>
    </source>
</evidence>